<keyword evidence="9" id="KW-0449">Lipoprotein</keyword>
<dbReference type="SUPFAM" id="SSF52540">
    <property type="entry name" value="P-loop containing nucleoside triphosphate hydrolases"/>
    <property type="match status" value="1"/>
</dbReference>
<dbReference type="PROSITE" id="PS51882">
    <property type="entry name" value="G_ALPHA"/>
    <property type="match status" value="1"/>
</dbReference>
<dbReference type="InterPro" id="IPR027417">
    <property type="entry name" value="P-loop_NTPase"/>
</dbReference>
<evidence type="ECO:0000256" key="3">
    <source>
        <dbReference type="ARBA" id="ARBA00022723"/>
    </source>
</evidence>
<keyword evidence="2" id="KW-0519">Myristate</keyword>
<name>A0A7R8H222_LEPSM</name>
<feature type="binding site" evidence="10">
    <location>
        <position position="299"/>
    </location>
    <ligand>
        <name>GTP</name>
        <dbReference type="ChEBI" id="CHEBI:37565"/>
    </ligand>
</feature>
<keyword evidence="13" id="KW-1185">Reference proteome</keyword>
<dbReference type="SUPFAM" id="SSF47895">
    <property type="entry name" value="Transducin (alpha subunit), insertion domain"/>
    <property type="match status" value="1"/>
</dbReference>
<evidence type="ECO:0000313" key="12">
    <source>
        <dbReference type="EMBL" id="CAF2821961.1"/>
    </source>
</evidence>
<keyword evidence="8" id="KW-0807">Transducer</keyword>
<evidence type="ECO:0000256" key="4">
    <source>
        <dbReference type="ARBA" id="ARBA00022741"/>
    </source>
</evidence>
<proteinExistence type="inferred from homology"/>
<dbReference type="GO" id="GO:0005737">
    <property type="term" value="C:cytoplasm"/>
    <property type="evidence" value="ECO:0007669"/>
    <property type="project" value="TreeGrafter"/>
</dbReference>
<dbReference type="GO" id="GO:0005834">
    <property type="term" value="C:heterotrimeric G-protein complex"/>
    <property type="evidence" value="ECO:0007669"/>
    <property type="project" value="TreeGrafter"/>
</dbReference>
<evidence type="ECO:0000256" key="7">
    <source>
        <dbReference type="ARBA" id="ARBA00023139"/>
    </source>
</evidence>
<gene>
    <name evidence="12" type="ORF">LSAA_4008</name>
</gene>
<dbReference type="CDD" id="cd00066">
    <property type="entry name" value="G-alpha"/>
    <property type="match status" value="1"/>
</dbReference>
<dbReference type="OrthoDB" id="6353601at2759"/>
<evidence type="ECO:0000256" key="1">
    <source>
        <dbReference type="ARBA" id="ARBA00006628"/>
    </source>
</evidence>
<keyword evidence="7" id="KW-0564">Palmitate</keyword>
<reference evidence="12" key="1">
    <citation type="submission" date="2021-02" db="EMBL/GenBank/DDBJ databases">
        <authorList>
            <person name="Bekaert M."/>
        </authorList>
    </citation>
    <scope>NUCLEOTIDE SEQUENCE</scope>
    <source>
        <strain evidence="12">IoA-00</strain>
    </source>
</reference>
<evidence type="ECO:0000256" key="10">
    <source>
        <dbReference type="PIRSR" id="PIRSR601019-1"/>
    </source>
</evidence>
<dbReference type="Proteomes" id="UP000675881">
    <property type="component" value="Chromosome 13"/>
</dbReference>
<evidence type="ECO:0000256" key="2">
    <source>
        <dbReference type="ARBA" id="ARBA00022707"/>
    </source>
</evidence>
<feature type="binding site" evidence="11">
    <location>
        <position position="73"/>
    </location>
    <ligand>
        <name>Mg(2+)</name>
        <dbReference type="ChEBI" id="CHEBI:18420"/>
    </ligand>
</feature>
<dbReference type="GO" id="GO:0003924">
    <property type="term" value="F:GTPase activity"/>
    <property type="evidence" value="ECO:0007669"/>
    <property type="project" value="InterPro"/>
</dbReference>
<dbReference type="SMART" id="SM00275">
    <property type="entry name" value="G_alpha"/>
    <property type="match status" value="1"/>
</dbReference>
<keyword evidence="3 11" id="KW-0479">Metal-binding</keyword>
<dbReference type="PANTHER" id="PTHR10218:SF302">
    <property type="entry name" value="GUANINE NUCLEOTIDE-BINDING PROTEIN ALPHA-5 SUBUNIT"/>
    <property type="match status" value="1"/>
</dbReference>
<dbReference type="GO" id="GO:0005525">
    <property type="term" value="F:GTP binding"/>
    <property type="evidence" value="ECO:0007669"/>
    <property type="project" value="UniProtKB-KW"/>
</dbReference>
<evidence type="ECO:0000313" key="13">
    <source>
        <dbReference type="Proteomes" id="UP000675881"/>
    </source>
</evidence>
<keyword evidence="6 10" id="KW-0342">GTP-binding</keyword>
<evidence type="ECO:0000256" key="5">
    <source>
        <dbReference type="ARBA" id="ARBA00022842"/>
    </source>
</evidence>
<dbReference type="GO" id="GO:0001664">
    <property type="term" value="F:G protein-coupled receptor binding"/>
    <property type="evidence" value="ECO:0007669"/>
    <property type="project" value="TreeGrafter"/>
</dbReference>
<dbReference type="EMBL" id="HG994592">
    <property type="protein sequence ID" value="CAF2821961.1"/>
    <property type="molecule type" value="Genomic_DNA"/>
</dbReference>
<keyword evidence="5 11" id="KW-0460">Magnesium</keyword>
<dbReference type="FunFam" id="3.40.50.300:FF:003800">
    <property type="entry name" value="Guanine nucleotide-binding protein G(k) subunit alpha"/>
    <property type="match status" value="1"/>
</dbReference>
<dbReference type="Gene3D" id="3.40.50.300">
    <property type="entry name" value="P-loop containing nucleotide triphosphate hydrolases"/>
    <property type="match status" value="2"/>
</dbReference>
<evidence type="ECO:0000256" key="11">
    <source>
        <dbReference type="PIRSR" id="PIRSR601019-2"/>
    </source>
</evidence>
<dbReference type="GO" id="GO:0046872">
    <property type="term" value="F:metal ion binding"/>
    <property type="evidence" value="ECO:0007669"/>
    <property type="project" value="UniProtKB-KW"/>
</dbReference>
<dbReference type="Pfam" id="PF00503">
    <property type="entry name" value="G-alpha"/>
    <property type="match status" value="2"/>
</dbReference>
<keyword evidence="4 10" id="KW-0547">Nucleotide-binding</keyword>
<dbReference type="InterPro" id="IPR001019">
    <property type="entry name" value="Gprotein_alpha_su"/>
</dbReference>
<evidence type="ECO:0000256" key="6">
    <source>
        <dbReference type="ARBA" id="ARBA00023134"/>
    </source>
</evidence>
<dbReference type="GO" id="GO:0007188">
    <property type="term" value="P:adenylate cyclase-modulating G protein-coupled receptor signaling pathway"/>
    <property type="evidence" value="ECO:0007669"/>
    <property type="project" value="TreeGrafter"/>
</dbReference>
<evidence type="ECO:0000256" key="8">
    <source>
        <dbReference type="ARBA" id="ARBA00023224"/>
    </source>
</evidence>
<organism evidence="12 13">
    <name type="scientific">Lepeophtheirus salmonis</name>
    <name type="common">Salmon louse</name>
    <name type="synonym">Caligus salmonis</name>
    <dbReference type="NCBI Taxonomy" id="72036"/>
    <lineage>
        <taxon>Eukaryota</taxon>
        <taxon>Metazoa</taxon>
        <taxon>Ecdysozoa</taxon>
        <taxon>Arthropoda</taxon>
        <taxon>Crustacea</taxon>
        <taxon>Multicrustacea</taxon>
        <taxon>Hexanauplia</taxon>
        <taxon>Copepoda</taxon>
        <taxon>Siphonostomatoida</taxon>
        <taxon>Caligidae</taxon>
        <taxon>Lepeophtheirus</taxon>
    </lineage>
</organism>
<dbReference type="InterPro" id="IPR011025">
    <property type="entry name" value="GproteinA_insert"/>
</dbReference>
<comment type="similarity">
    <text evidence="1">Belongs to the G-alpha family. G(i/o/t/z) subfamily.</text>
</comment>
<dbReference type="PRINTS" id="PR00318">
    <property type="entry name" value="GPROTEINA"/>
</dbReference>
<dbReference type="GO" id="GO:0031683">
    <property type="term" value="F:G-protein beta/gamma-subunit complex binding"/>
    <property type="evidence" value="ECO:0007669"/>
    <property type="project" value="InterPro"/>
</dbReference>
<protein>
    <submittedName>
        <fullName evidence="12">(salmon louse) hypothetical protein</fullName>
    </submittedName>
</protein>
<dbReference type="PANTHER" id="PTHR10218">
    <property type="entry name" value="GTP-BINDING PROTEIN ALPHA SUBUNIT"/>
    <property type="match status" value="1"/>
</dbReference>
<sequence length="327" mass="38557">MTSQKSISFGKRGNLIYRRITMGGDSCCFLIRPKTEEDKINEDINRQLHKDRKLLRRECRILLLGCGGAGKKSTFIKQMRVIHSEGFSKEERIRYKKNIADNIKDSIIALLDNKVGEFDTKEEEDSAIRCRYIDDMNDVIDLLQDIDIVWKSAPIQKAYGMRNRFQLPESCKYFMNRKENNCRLTFIDVGGQRNERRKWIHIFDNVMLILFITAISEYDETLEEDPSMNRIRESLNLFSTILRYRWFSEKGIILFLNKKDNSKAKLKTLNLLWSFFHRKYLDLNPDPKARTIYVHKTQATDTKNMSVIDSVIHDIIMQKILNEAHLN</sequence>
<dbReference type="AlphaFoldDB" id="A0A7R8H222"/>
<evidence type="ECO:0000256" key="9">
    <source>
        <dbReference type="ARBA" id="ARBA00023288"/>
    </source>
</evidence>
<feature type="binding site" evidence="10">
    <location>
        <begin position="188"/>
        <end position="192"/>
    </location>
    <ligand>
        <name>GTP</name>
        <dbReference type="ChEBI" id="CHEBI:37565"/>
    </ligand>
</feature>
<feature type="binding site" evidence="10">
    <location>
        <begin position="257"/>
        <end position="260"/>
    </location>
    <ligand>
        <name>GTP</name>
        <dbReference type="ChEBI" id="CHEBI:37565"/>
    </ligand>
</feature>
<accession>A0A7R8H222</accession>